<evidence type="ECO:0000313" key="2">
    <source>
        <dbReference type="Proteomes" id="UP000887013"/>
    </source>
</evidence>
<sequence>MTRFKQFLVYDSRKSHHTQPRIFVSDDRGVGTGVPPEENHCFFIQNYCIIPSYIQLQFVAKMDRLHTEKQTLRCYSVDHAPFQPVHEEP</sequence>
<proteinExistence type="predicted"/>
<protein>
    <submittedName>
        <fullName evidence="1">Uncharacterized protein</fullName>
    </submittedName>
</protein>
<comment type="caution">
    <text evidence="1">The sequence shown here is derived from an EMBL/GenBank/DDBJ whole genome shotgun (WGS) entry which is preliminary data.</text>
</comment>
<evidence type="ECO:0000313" key="1">
    <source>
        <dbReference type="EMBL" id="GFU12539.1"/>
    </source>
</evidence>
<gene>
    <name evidence="1" type="ORF">NPIL_455151</name>
</gene>
<dbReference type="Proteomes" id="UP000887013">
    <property type="component" value="Unassembled WGS sequence"/>
</dbReference>
<dbReference type="AlphaFoldDB" id="A0A8X6UI71"/>
<accession>A0A8X6UI71</accession>
<reference evidence="1" key="1">
    <citation type="submission" date="2020-08" db="EMBL/GenBank/DDBJ databases">
        <title>Multicomponent nature underlies the extraordinary mechanical properties of spider dragline silk.</title>
        <authorList>
            <person name="Kono N."/>
            <person name="Nakamura H."/>
            <person name="Mori M."/>
            <person name="Yoshida Y."/>
            <person name="Ohtoshi R."/>
            <person name="Malay A.D."/>
            <person name="Moran D.A.P."/>
            <person name="Tomita M."/>
            <person name="Numata K."/>
            <person name="Arakawa K."/>
        </authorList>
    </citation>
    <scope>NUCLEOTIDE SEQUENCE</scope>
</reference>
<dbReference type="EMBL" id="BMAW01078800">
    <property type="protein sequence ID" value="GFU12539.1"/>
    <property type="molecule type" value="Genomic_DNA"/>
</dbReference>
<name>A0A8X6UI71_NEPPI</name>
<organism evidence="1 2">
    <name type="scientific">Nephila pilipes</name>
    <name type="common">Giant wood spider</name>
    <name type="synonym">Nephila maculata</name>
    <dbReference type="NCBI Taxonomy" id="299642"/>
    <lineage>
        <taxon>Eukaryota</taxon>
        <taxon>Metazoa</taxon>
        <taxon>Ecdysozoa</taxon>
        <taxon>Arthropoda</taxon>
        <taxon>Chelicerata</taxon>
        <taxon>Arachnida</taxon>
        <taxon>Araneae</taxon>
        <taxon>Araneomorphae</taxon>
        <taxon>Entelegynae</taxon>
        <taxon>Araneoidea</taxon>
        <taxon>Nephilidae</taxon>
        <taxon>Nephila</taxon>
    </lineage>
</organism>
<keyword evidence="2" id="KW-1185">Reference proteome</keyword>